<dbReference type="EMBL" id="FNIA01000021">
    <property type="protein sequence ID" value="SDN22075.1"/>
    <property type="molecule type" value="Genomic_DNA"/>
</dbReference>
<dbReference type="STRING" id="996166.SAMN05192554_12114"/>
<dbReference type="RefSeq" id="WP_089735363.1">
    <property type="nucleotide sequence ID" value="NZ_FNIA01000021.1"/>
</dbReference>
<feature type="region of interest" description="Disordered" evidence="1">
    <location>
        <begin position="1"/>
        <end position="36"/>
    </location>
</feature>
<keyword evidence="2" id="KW-1133">Transmembrane helix</keyword>
<organism evidence="3 4">
    <name type="scientific">Haloarchaeobius iranensis</name>
    <dbReference type="NCBI Taxonomy" id="996166"/>
    <lineage>
        <taxon>Archaea</taxon>
        <taxon>Methanobacteriati</taxon>
        <taxon>Methanobacteriota</taxon>
        <taxon>Stenosarchaea group</taxon>
        <taxon>Halobacteria</taxon>
        <taxon>Halobacteriales</taxon>
        <taxon>Halorubellaceae</taxon>
        <taxon>Haloarchaeobius</taxon>
    </lineage>
</organism>
<feature type="transmembrane region" description="Helical" evidence="2">
    <location>
        <begin position="166"/>
        <end position="186"/>
    </location>
</feature>
<protein>
    <submittedName>
        <fullName evidence="3">Uncharacterized membrane protein</fullName>
    </submittedName>
</protein>
<keyword evidence="4" id="KW-1185">Reference proteome</keyword>
<dbReference type="Pfam" id="PF10028">
    <property type="entry name" value="DUF2270"/>
    <property type="match status" value="1"/>
</dbReference>
<dbReference type="PIRSF" id="PIRSF015000">
    <property type="entry name" value="UCP01500"/>
    <property type="match status" value="1"/>
</dbReference>
<feature type="transmembrane region" description="Helical" evidence="2">
    <location>
        <begin position="84"/>
        <end position="102"/>
    </location>
</feature>
<dbReference type="Proteomes" id="UP000199370">
    <property type="component" value="Unassembled WGS sequence"/>
</dbReference>
<sequence>MTQDSPEERTQQAETDSQAAPDPLVGEGLLDEEMGPSSSMAHLYRGEIHRMKFWRERLDRTTNWAVVVISALLTWSFSSTGTPHYVILIGIATLTVFLIVEARRYRGYDIWRTRVRSLQQNVFAKGLDPSLELRNPDWRRELASDYRQPTLKITTEEAIAHRLRRIYLPLFGLLFVAWVVRITAFATDSWLATARVGAIPGTVVTLTVAAFYVAALVVAFRPRTWHARGELRFEDLRR</sequence>
<name>A0A1G9ZLT3_9EURY</name>
<keyword evidence="2" id="KW-0472">Membrane</keyword>
<evidence type="ECO:0000313" key="3">
    <source>
        <dbReference type="EMBL" id="SDN22075.1"/>
    </source>
</evidence>
<evidence type="ECO:0000256" key="2">
    <source>
        <dbReference type="SAM" id="Phobius"/>
    </source>
</evidence>
<evidence type="ECO:0000256" key="1">
    <source>
        <dbReference type="SAM" id="MobiDB-lite"/>
    </source>
</evidence>
<dbReference type="OrthoDB" id="307287at2157"/>
<feature type="transmembrane region" description="Helical" evidence="2">
    <location>
        <begin position="61"/>
        <end position="78"/>
    </location>
</feature>
<proteinExistence type="predicted"/>
<gene>
    <name evidence="3" type="ORF">SAMN05192554_12114</name>
</gene>
<reference evidence="3 4" key="1">
    <citation type="submission" date="2016-10" db="EMBL/GenBank/DDBJ databases">
        <authorList>
            <person name="de Groot N.N."/>
        </authorList>
    </citation>
    <scope>NUCLEOTIDE SEQUENCE [LARGE SCALE GENOMIC DNA]</scope>
    <source>
        <strain evidence="4">EB21,IBRC-M 10013,KCTC 4048</strain>
    </source>
</reference>
<feature type="transmembrane region" description="Helical" evidence="2">
    <location>
        <begin position="198"/>
        <end position="220"/>
    </location>
</feature>
<evidence type="ECO:0000313" key="4">
    <source>
        <dbReference type="Proteomes" id="UP000199370"/>
    </source>
</evidence>
<keyword evidence="2" id="KW-0812">Transmembrane</keyword>
<accession>A0A1G9ZLT3</accession>
<dbReference type="AlphaFoldDB" id="A0A1G9ZLT3"/>
<dbReference type="InterPro" id="IPR014470">
    <property type="entry name" value="UCP01500"/>
</dbReference>
<feature type="compositionally biased region" description="Basic and acidic residues" evidence="1">
    <location>
        <begin position="1"/>
        <end position="11"/>
    </location>
</feature>